<dbReference type="Proteomes" id="UP000188613">
    <property type="component" value="Unassembled WGS sequence"/>
</dbReference>
<dbReference type="GO" id="GO:0140911">
    <property type="term" value="F:pore-forming activity"/>
    <property type="evidence" value="ECO:0007669"/>
    <property type="project" value="InterPro"/>
</dbReference>
<name>A0A1V2AB79_9BACI</name>
<dbReference type="InterPro" id="IPR005744">
    <property type="entry name" value="Hy-lIII"/>
</dbReference>
<reference evidence="9 10" key="1">
    <citation type="submission" date="2016-12" db="EMBL/GenBank/DDBJ databases">
        <title>Domibacillus sp. SAB 38T whole genome sequencing.</title>
        <authorList>
            <person name="Verma A."/>
            <person name="Ojha A.K."/>
            <person name="Krishnamurthi S."/>
        </authorList>
    </citation>
    <scope>NUCLEOTIDE SEQUENCE [LARGE SCALE GENOMIC DNA]</scope>
    <source>
        <strain evidence="9 10">SAB 38</strain>
    </source>
</reference>
<keyword evidence="6 8" id="KW-0472">Membrane</keyword>
<evidence type="ECO:0000256" key="6">
    <source>
        <dbReference type="ARBA" id="ARBA00023136"/>
    </source>
</evidence>
<dbReference type="Pfam" id="PF03006">
    <property type="entry name" value="HlyIII"/>
    <property type="match status" value="1"/>
</dbReference>
<feature type="transmembrane region" description="Helical" evidence="8">
    <location>
        <begin position="158"/>
        <end position="179"/>
    </location>
</feature>
<evidence type="ECO:0000256" key="1">
    <source>
        <dbReference type="ARBA" id="ARBA00004651"/>
    </source>
</evidence>
<keyword evidence="10" id="KW-1185">Reference proteome</keyword>
<accession>A0A1V2AB79</accession>
<keyword evidence="7" id="KW-0479">Metal-binding</keyword>
<dbReference type="OrthoDB" id="9813689at2"/>
<evidence type="ECO:0000256" key="2">
    <source>
        <dbReference type="ARBA" id="ARBA00008488"/>
    </source>
</evidence>
<feature type="binding site" evidence="7">
    <location>
        <position position="63"/>
    </location>
    <ligand>
        <name>Zn(2+)</name>
        <dbReference type="ChEBI" id="CHEBI:29105"/>
    </ligand>
</feature>
<evidence type="ECO:0000313" key="9">
    <source>
        <dbReference type="EMBL" id="OMP68092.1"/>
    </source>
</evidence>
<evidence type="ECO:0000256" key="7">
    <source>
        <dbReference type="PIRSR" id="PIRSR604254-1"/>
    </source>
</evidence>
<dbReference type="RefSeq" id="WP_076764190.1">
    <property type="nucleotide sequence ID" value="NZ_MSFI01000006.1"/>
</dbReference>
<feature type="binding site" evidence="7">
    <location>
        <position position="192"/>
    </location>
    <ligand>
        <name>Zn(2+)</name>
        <dbReference type="ChEBI" id="CHEBI:29105"/>
    </ligand>
</feature>
<dbReference type="PANTHER" id="PTHR20855:SF3">
    <property type="entry name" value="LD03007P"/>
    <property type="match status" value="1"/>
</dbReference>
<dbReference type="EMBL" id="MSFI01000006">
    <property type="protein sequence ID" value="OMP68092.1"/>
    <property type="molecule type" value="Genomic_DNA"/>
</dbReference>
<feature type="transmembrane region" description="Helical" evidence="8">
    <location>
        <begin position="131"/>
        <end position="152"/>
    </location>
</feature>
<feature type="transmembrane region" description="Helical" evidence="8">
    <location>
        <begin position="12"/>
        <end position="34"/>
    </location>
</feature>
<feature type="binding site" evidence="7">
    <location>
        <position position="196"/>
    </location>
    <ligand>
        <name>Zn(2+)</name>
        <dbReference type="ChEBI" id="CHEBI:29105"/>
    </ligand>
</feature>
<feature type="transmembrane region" description="Helical" evidence="8">
    <location>
        <begin position="40"/>
        <end position="62"/>
    </location>
</feature>
<dbReference type="GO" id="GO:0046872">
    <property type="term" value="F:metal ion binding"/>
    <property type="evidence" value="ECO:0007669"/>
    <property type="project" value="UniProtKB-KW"/>
</dbReference>
<evidence type="ECO:0000256" key="8">
    <source>
        <dbReference type="SAM" id="Phobius"/>
    </source>
</evidence>
<evidence type="ECO:0000313" key="10">
    <source>
        <dbReference type="Proteomes" id="UP000188613"/>
    </source>
</evidence>
<evidence type="ECO:0000256" key="5">
    <source>
        <dbReference type="ARBA" id="ARBA00022989"/>
    </source>
</evidence>
<comment type="caution">
    <text evidence="9">The sequence shown here is derived from an EMBL/GenBank/DDBJ whole genome shotgun (WGS) entry which is preliminary data.</text>
</comment>
<dbReference type="STRING" id="1714355.BTO28_03835"/>
<dbReference type="GO" id="GO:0005886">
    <property type="term" value="C:plasma membrane"/>
    <property type="evidence" value="ECO:0007669"/>
    <property type="project" value="UniProtKB-SubCell"/>
</dbReference>
<proteinExistence type="inferred from homology"/>
<organism evidence="9 10">
    <name type="scientific">Domibacillus epiphyticus</name>
    <dbReference type="NCBI Taxonomy" id="1714355"/>
    <lineage>
        <taxon>Bacteria</taxon>
        <taxon>Bacillati</taxon>
        <taxon>Bacillota</taxon>
        <taxon>Bacilli</taxon>
        <taxon>Bacillales</taxon>
        <taxon>Bacillaceae</taxon>
        <taxon>Domibacillus</taxon>
    </lineage>
</organism>
<dbReference type="InterPro" id="IPR004254">
    <property type="entry name" value="AdipoR/HlyIII-related"/>
</dbReference>
<comment type="similarity">
    <text evidence="2">Belongs to the UPF0073 (Hly-III) family.</text>
</comment>
<evidence type="ECO:0000256" key="3">
    <source>
        <dbReference type="ARBA" id="ARBA00022475"/>
    </source>
</evidence>
<dbReference type="AlphaFoldDB" id="A0A1V2AB79"/>
<keyword evidence="3" id="KW-1003">Cell membrane</keyword>
<comment type="subcellular location">
    <subcellularLocation>
        <location evidence="1">Cell membrane</location>
        <topology evidence="1">Multi-pass membrane protein</topology>
    </subcellularLocation>
</comment>
<feature type="transmembrane region" description="Helical" evidence="8">
    <location>
        <begin position="191"/>
        <end position="214"/>
    </location>
</feature>
<feature type="transmembrane region" description="Helical" evidence="8">
    <location>
        <begin position="82"/>
        <end position="99"/>
    </location>
</feature>
<keyword evidence="4 8" id="KW-0812">Transmembrane</keyword>
<feature type="transmembrane region" description="Helical" evidence="8">
    <location>
        <begin position="105"/>
        <end position="124"/>
    </location>
</feature>
<gene>
    <name evidence="9" type="ORF">BTO28_03835</name>
</gene>
<sequence length="215" mass="23658">MNVSIREPINALTHLAGAVLSIAALIAMVIKAAITLHSVIAVSAVAIFGVSLILLYTASAAYHSVIAKDSVIAFFRRLDHSMIFVLIAGSYTPFCLISLHNEAGWRLFFIVSFAAVCGVIFKMVWFNCPRWLSTALYILMGWMAVFVFSPLASTMETTGLVLLVAGGVLYTIGGIIYGLKPKWLQFKKMGFHEIFHIFILLGSLSHFLSVFFFVL</sequence>
<keyword evidence="5 8" id="KW-1133">Transmembrane helix</keyword>
<evidence type="ECO:0000256" key="4">
    <source>
        <dbReference type="ARBA" id="ARBA00022692"/>
    </source>
</evidence>
<dbReference type="NCBIfam" id="TIGR01065">
    <property type="entry name" value="hlyIII"/>
    <property type="match status" value="1"/>
</dbReference>
<protein>
    <submittedName>
        <fullName evidence="9">Hemolysin</fullName>
    </submittedName>
</protein>
<keyword evidence="7" id="KW-0862">Zinc</keyword>
<dbReference type="PANTHER" id="PTHR20855">
    <property type="entry name" value="ADIPOR/PROGESTIN RECEPTOR-RELATED"/>
    <property type="match status" value="1"/>
</dbReference>